<feature type="non-terminal residue" evidence="1">
    <location>
        <position position="1"/>
    </location>
</feature>
<protein>
    <submittedName>
        <fullName evidence="1">26946_t:CDS:1</fullName>
    </submittedName>
</protein>
<comment type="caution">
    <text evidence="1">The sequence shown here is derived from an EMBL/GenBank/DDBJ whole genome shotgun (WGS) entry which is preliminary data.</text>
</comment>
<feature type="non-terminal residue" evidence="1">
    <location>
        <position position="41"/>
    </location>
</feature>
<dbReference type="EMBL" id="CAJVPY010053656">
    <property type="protein sequence ID" value="CAG8816262.1"/>
    <property type="molecule type" value="Genomic_DNA"/>
</dbReference>
<gene>
    <name evidence="1" type="ORF">DERYTH_LOCUS26260</name>
</gene>
<dbReference type="AlphaFoldDB" id="A0A9N9K8D7"/>
<sequence length="41" mass="4724">STVYYRIFKKEKMQLVKALAILILIVQLTSITPSWADGVER</sequence>
<reference evidence="1" key="1">
    <citation type="submission" date="2021-06" db="EMBL/GenBank/DDBJ databases">
        <authorList>
            <person name="Kallberg Y."/>
            <person name="Tangrot J."/>
            <person name="Rosling A."/>
        </authorList>
    </citation>
    <scope>NUCLEOTIDE SEQUENCE</scope>
    <source>
        <strain evidence="1">MA453B</strain>
    </source>
</reference>
<name>A0A9N9K8D7_9GLOM</name>
<accession>A0A9N9K8D7</accession>
<keyword evidence="2" id="KW-1185">Reference proteome</keyword>
<evidence type="ECO:0000313" key="1">
    <source>
        <dbReference type="EMBL" id="CAG8816262.1"/>
    </source>
</evidence>
<proteinExistence type="predicted"/>
<organism evidence="1 2">
    <name type="scientific">Dentiscutata erythropus</name>
    <dbReference type="NCBI Taxonomy" id="1348616"/>
    <lineage>
        <taxon>Eukaryota</taxon>
        <taxon>Fungi</taxon>
        <taxon>Fungi incertae sedis</taxon>
        <taxon>Mucoromycota</taxon>
        <taxon>Glomeromycotina</taxon>
        <taxon>Glomeromycetes</taxon>
        <taxon>Diversisporales</taxon>
        <taxon>Gigasporaceae</taxon>
        <taxon>Dentiscutata</taxon>
    </lineage>
</organism>
<dbReference type="Proteomes" id="UP000789405">
    <property type="component" value="Unassembled WGS sequence"/>
</dbReference>
<evidence type="ECO:0000313" key="2">
    <source>
        <dbReference type="Proteomes" id="UP000789405"/>
    </source>
</evidence>